<keyword evidence="2" id="KW-0812">Transmembrane</keyword>
<feature type="compositionally biased region" description="Polar residues" evidence="1">
    <location>
        <begin position="257"/>
        <end position="271"/>
    </location>
</feature>
<protein>
    <recommendedName>
        <fullName evidence="5">MARVEL domain-containing protein</fullName>
    </recommendedName>
</protein>
<evidence type="ECO:0008006" key="5">
    <source>
        <dbReference type="Google" id="ProtNLM"/>
    </source>
</evidence>
<dbReference type="AlphaFoldDB" id="A0A8H3FX25"/>
<evidence type="ECO:0000256" key="2">
    <source>
        <dbReference type="SAM" id="Phobius"/>
    </source>
</evidence>
<feature type="compositionally biased region" description="Polar residues" evidence="1">
    <location>
        <begin position="205"/>
        <end position="215"/>
    </location>
</feature>
<feature type="transmembrane region" description="Helical" evidence="2">
    <location>
        <begin position="85"/>
        <end position="104"/>
    </location>
</feature>
<organism evidence="3 4">
    <name type="scientific">Imshaugia aleurites</name>
    <dbReference type="NCBI Taxonomy" id="172621"/>
    <lineage>
        <taxon>Eukaryota</taxon>
        <taxon>Fungi</taxon>
        <taxon>Dikarya</taxon>
        <taxon>Ascomycota</taxon>
        <taxon>Pezizomycotina</taxon>
        <taxon>Lecanoromycetes</taxon>
        <taxon>OSLEUM clade</taxon>
        <taxon>Lecanoromycetidae</taxon>
        <taxon>Lecanorales</taxon>
        <taxon>Lecanorineae</taxon>
        <taxon>Parmeliaceae</taxon>
        <taxon>Imshaugia</taxon>
    </lineage>
</organism>
<dbReference type="PANTHER" id="PTHR37451:SF1">
    <property type="entry name" value="MARVEL DOMAIN-CONTAINING PROTEIN"/>
    <property type="match status" value="1"/>
</dbReference>
<feature type="transmembrane region" description="Helical" evidence="2">
    <location>
        <begin position="21"/>
        <end position="43"/>
    </location>
</feature>
<name>A0A8H3FX25_9LECA</name>
<accession>A0A8H3FX25</accession>
<keyword evidence="2" id="KW-0472">Membrane</keyword>
<feature type="transmembrane region" description="Helical" evidence="2">
    <location>
        <begin position="180"/>
        <end position="198"/>
    </location>
</feature>
<feature type="compositionally biased region" description="Low complexity" evidence="1">
    <location>
        <begin position="272"/>
        <end position="297"/>
    </location>
</feature>
<proteinExistence type="predicted"/>
<keyword evidence="4" id="KW-1185">Reference proteome</keyword>
<feature type="transmembrane region" description="Helical" evidence="2">
    <location>
        <begin position="55"/>
        <end position="73"/>
    </location>
</feature>
<dbReference type="EMBL" id="CAJPDT010000065">
    <property type="protein sequence ID" value="CAF9932296.1"/>
    <property type="molecule type" value="Genomic_DNA"/>
</dbReference>
<reference evidence="3" key="1">
    <citation type="submission" date="2021-03" db="EMBL/GenBank/DDBJ databases">
        <authorList>
            <person name="Tagirdzhanova G."/>
        </authorList>
    </citation>
    <scope>NUCLEOTIDE SEQUENCE</scope>
</reference>
<feature type="region of interest" description="Disordered" evidence="1">
    <location>
        <begin position="205"/>
        <end position="348"/>
    </location>
</feature>
<keyword evidence="2" id="KW-1133">Transmembrane helix</keyword>
<sequence length="348" mass="38037">MQIYTSDKTSPRSFPWLWHMRFFAVIITLIVLGITAANTATFHNIGCDAPARLEYNLAVSILSLIALIYFIFASGPSHTTRLLPWFIWGQLVLDAIMFVVWLSAGATSSYSCTDLCNACGILDGYVYFDSESCACYDVIFKRDYSPTLGNVLQQKRSDARRRSSDSSVGGSIAAKQAFDAVMTILFALYLAADVFWVIKSRRSGTTATSAPTNSMPMKHEEAGMPLGGAGAPTYTQQPGPEYNHQMAPQGGYAGQPMQDQVGSPQQSTLQNPYSGGQYPQGQPQYPSQTTHPQGPYVPLQPYPLPQGEYPPQYGGSVPQQASYPEPRDGVSEMPSPTEPPKTNDPHHI</sequence>
<gene>
    <name evidence="3" type="ORF">IMSHALPRED_008845</name>
</gene>
<dbReference type="PANTHER" id="PTHR37451">
    <property type="entry name" value="MARVEL DOMAIN"/>
    <property type="match status" value="1"/>
</dbReference>
<evidence type="ECO:0000313" key="4">
    <source>
        <dbReference type="Proteomes" id="UP000664534"/>
    </source>
</evidence>
<evidence type="ECO:0000256" key="1">
    <source>
        <dbReference type="SAM" id="MobiDB-lite"/>
    </source>
</evidence>
<evidence type="ECO:0000313" key="3">
    <source>
        <dbReference type="EMBL" id="CAF9932296.1"/>
    </source>
</evidence>
<dbReference type="Proteomes" id="UP000664534">
    <property type="component" value="Unassembled WGS sequence"/>
</dbReference>
<dbReference type="OrthoDB" id="5429013at2759"/>
<comment type="caution">
    <text evidence="3">The sequence shown here is derived from an EMBL/GenBank/DDBJ whole genome shotgun (WGS) entry which is preliminary data.</text>
</comment>